<evidence type="ECO:0000256" key="12">
    <source>
        <dbReference type="ARBA" id="ARBA00047493"/>
    </source>
</evidence>
<dbReference type="SUPFAM" id="SSF53244">
    <property type="entry name" value="MurD-like peptide ligases, peptide-binding domain"/>
    <property type="match status" value="1"/>
</dbReference>
<keyword evidence="8 16" id="KW-0547">Nucleotide-binding</keyword>
<dbReference type="GO" id="GO:0005524">
    <property type="term" value="F:ATP binding"/>
    <property type="evidence" value="ECO:0007669"/>
    <property type="project" value="UniProtKB-KW"/>
</dbReference>
<evidence type="ECO:0000256" key="13">
    <source>
        <dbReference type="ARBA" id="ARBA00047808"/>
    </source>
</evidence>
<dbReference type="GO" id="GO:0046654">
    <property type="term" value="P:tetrahydrofolate biosynthetic process"/>
    <property type="evidence" value="ECO:0007669"/>
    <property type="project" value="UniProtKB-UniPathway"/>
</dbReference>
<dbReference type="NCBIfam" id="NF008101">
    <property type="entry name" value="PRK10846.1"/>
    <property type="match status" value="1"/>
</dbReference>
<evidence type="ECO:0000256" key="8">
    <source>
        <dbReference type="ARBA" id="ARBA00022741"/>
    </source>
</evidence>
<comment type="similarity">
    <text evidence="4 16">Belongs to the folylpolyglutamate synthase family.</text>
</comment>
<dbReference type="GO" id="GO:0046872">
    <property type="term" value="F:metal ion binding"/>
    <property type="evidence" value="ECO:0007669"/>
    <property type="project" value="UniProtKB-KW"/>
</dbReference>
<feature type="transmembrane region" description="Helical" evidence="17">
    <location>
        <begin position="399"/>
        <end position="416"/>
    </location>
</feature>
<comment type="pathway">
    <text evidence="3">Cofactor biosynthesis; tetrahydrofolylpolyglutamate biosynthesis.</text>
</comment>
<evidence type="ECO:0000259" key="19">
    <source>
        <dbReference type="Pfam" id="PF08245"/>
    </source>
</evidence>
<evidence type="ECO:0000256" key="2">
    <source>
        <dbReference type="ARBA" id="ARBA00004799"/>
    </source>
</evidence>
<evidence type="ECO:0000256" key="16">
    <source>
        <dbReference type="PIRNR" id="PIRNR001563"/>
    </source>
</evidence>
<keyword evidence="10" id="KW-0460">Magnesium</keyword>
<dbReference type="GO" id="GO:0004326">
    <property type="term" value="F:tetrahydrofolylpolyglutamate synthase activity"/>
    <property type="evidence" value="ECO:0007669"/>
    <property type="project" value="UniProtKB-EC"/>
</dbReference>
<keyword evidence="17" id="KW-1133">Transmembrane helix</keyword>
<feature type="domain" description="Mur ligase central" evidence="19">
    <location>
        <begin position="49"/>
        <end position="190"/>
    </location>
</feature>
<evidence type="ECO:0000256" key="4">
    <source>
        <dbReference type="ARBA" id="ARBA00008276"/>
    </source>
</evidence>
<protein>
    <recommendedName>
        <fullName evidence="5 16">Dihydrofolate synthase/folylpolyglutamate synthase</fullName>
    </recommendedName>
</protein>
<comment type="catalytic activity">
    <reaction evidence="13">
        <text>10-formyltetrahydrofolyl-(gamma-L-Glu)(n) + L-glutamate + ATP = 10-formyltetrahydrofolyl-(gamma-L-Glu)(n+1) + ADP + phosphate + H(+)</text>
        <dbReference type="Rhea" id="RHEA:51904"/>
        <dbReference type="Rhea" id="RHEA-COMP:13088"/>
        <dbReference type="Rhea" id="RHEA-COMP:14300"/>
        <dbReference type="ChEBI" id="CHEBI:15378"/>
        <dbReference type="ChEBI" id="CHEBI:29985"/>
        <dbReference type="ChEBI" id="CHEBI:30616"/>
        <dbReference type="ChEBI" id="CHEBI:43474"/>
        <dbReference type="ChEBI" id="CHEBI:134413"/>
        <dbReference type="ChEBI" id="CHEBI:456216"/>
        <dbReference type="EC" id="6.3.2.17"/>
    </reaction>
</comment>
<dbReference type="Pfam" id="PF02875">
    <property type="entry name" value="Mur_ligase_C"/>
    <property type="match status" value="1"/>
</dbReference>
<dbReference type="GO" id="GO:0005737">
    <property type="term" value="C:cytoplasm"/>
    <property type="evidence" value="ECO:0007669"/>
    <property type="project" value="TreeGrafter"/>
</dbReference>
<dbReference type="InterPro" id="IPR018109">
    <property type="entry name" value="Folylpolyglutamate_synth_CS"/>
</dbReference>
<evidence type="ECO:0000256" key="17">
    <source>
        <dbReference type="SAM" id="Phobius"/>
    </source>
</evidence>
<dbReference type="InterPro" id="IPR001645">
    <property type="entry name" value="Folylpolyglutamate_synth"/>
</dbReference>
<dbReference type="UniPathway" id="UPA00077">
    <property type="reaction ID" value="UER00157"/>
</dbReference>
<name>A0A4D6YNB8_9GAMM</name>
<dbReference type="GO" id="GO:0008841">
    <property type="term" value="F:dihydrofolate synthase activity"/>
    <property type="evidence" value="ECO:0007669"/>
    <property type="project" value="UniProtKB-EC"/>
</dbReference>
<dbReference type="Gene3D" id="3.40.1190.10">
    <property type="entry name" value="Mur-like, catalytic domain"/>
    <property type="match status" value="1"/>
</dbReference>
<evidence type="ECO:0000256" key="1">
    <source>
        <dbReference type="ARBA" id="ARBA00002714"/>
    </source>
</evidence>
<dbReference type="InterPro" id="IPR013221">
    <property type="entry name" value="Mur_ligase_cen"/>
</dbReference>
<comment type="pathway">
    <text evidence="2">Cofactor biosynthesis; tetrahydrofolate biosynthesis; 7,8-dihydrofolate from 2-amino-4-hydroxy-6-hydroxymethyl-7,8-dihydropteridine diphosphate and 4-aminobenzoate: step 2/2.</text>
</comment>
<keyword evidence="21" id="KW-1185">Reference proteome</keyword>
<keyword evidence="6 16" id="KW-0436">Ligase</keyword>
<gene>
    <name evidence="20" type="ORF">D9V79_00575</name>
</gene>
<dbReference type="PIRSF" id="PIRSF001563">
    <property type="entry name" value="Folylpolyglu_synth"/>
    <property type="match status" value="1"/>
</dbReference>
<evidence type="ECO:0000256" key="3">
    <source>
        <dbReference type="ARBA" id="ARBA00005150"/>
    </source>
</evidence>
<evidence type="ECO:0000256" key="6">
    <source>
        <dbReference type="ARBA" id="ARBA00022598"/>
    </source>
</evidence>
<dbReference type="PROSITE" id="PS01011">
    <property type="entry name" value="FOLYLPOLYGLU_SYNT_1"/>
    <property type="match status" value="1"/>
</dbReference>
<keyword evidence="9 16" id="KW-0067">ATP-binding</keyword>
<dbReference type="InterPro" id="IPR036565">
    <property type="entry name" value="Mur-like_cat_sf"/>
</dbReference>
<evidence type="ECO:0000256" key="11">
    <source>
        <dbReference type="ARBA" id="ARBA00022909"/>
    </source>
</evidence>
<dbReference type="InterPro" id="IPR036615">
    <property type="entry name" value="Mur_ligase_C_dom_sf"/>
</dbReference>
<dbReference type="GO" id="GO:0046656">
    <property type="term" value="P:folic acid biosynthetic process"/>
    <property type="evidence" value="ECO:0007669"/>
    <property type="project" value="UniProtKB-KW"/>
</dbReference>
<organism evidence="20 21">
    <name type="scientific">Buchnera aphidicola</name>
    <name type="common">Stegophylla sp.</name>
    <dbReference type="NCBI Taxonomy" id="2315800"/>
    <lineage>
        <taxon>Bacteria</taxon>
        <taxon>Pseudomonadati</taxon>
        <taxon>Pseudomonadota</taxon>
        <taxon>Gammaproteobacteria</taxon>
        <taxon>Enterobacterales</taxon>
        <taxon>Erwiniaceae</taxon>
        <taxon>Buchnera</taxon>
    </lineage>
</organism>
<dbReference type="EMBL" id="CP032998">
    <property type="protein sequence ID" value="QCI26535.1"/>
    <property type="molecule type" value="Genomic_DNA"/>
</dbReference>
<evidence type="ECO:0000256" key="5">
    <source>
        <dbReference type="ARBA" id="ARBA00019357"/>
    </source>
</evidence>
<feature type="domain" description="Mur ligase C-terminal" evidence="18">
    <location>
        <begin position="284"/>
        <end position="406"/>
    </location>
</feature>
<dbReference type="NCBIfam" id="TIGR01499">
    <property type="entry name" value="folC"/>
    <property type="match status" value="1"/>
</dbReference>
<reference evidence="20 21" key="1">
    <citation type="submission" date="2018-10" db="EMBL/GenBank/DDBJ databases">
        <title>Comparative functional genomics of the obligate endosymbiont Buchnera aphidicola.</title>
        <authorList>
            <person name="Chong R.A."/>
        </authorList>
    </citation>
    <scope>NUCLEOTIDE SEQUENCE [LARGE SCALE GENOMIC DNA]</scope>
    <source>
        <strain evidence="20 21">Ssp</strain>
    </source>
</reference>
<dbReference type="Pfam" id="PF08245">
    <property type="entry name" value="Mur_ligase_M"/>
    <property type="match status" value="1"/>
</dbReference>
<comment type="catalytic activity">
    <reaction evidence="14">
        <text>(6R)-5,10-methylenetetrahydrofolyl-(gamma-L-Glu)(n) + L-glutamate + ATP = (6R)-5,10-methylenetetrahydrofolyl-(gamma-L-Glu)(n+1) + ADP + phosphate + H(+)</text>
        <dbReference type="Rhea" id="RHEA:51912"/>
        <dbReference type="Rhea" id="RHEA-COMP:13257"/>
        <dbReference type="Rhea" id="RHEA-COMP:13258"/>
        <dbReference type="ChEBI" id="CHEBI:15378"/>
        <dbReference type="ChEBI" id="CHEBI:29985"/>
        <dbReference type="ChEBI" id="CHEBI:30616"/>
        <dbReference type="ChEBI" id="CHEBI:43474"/>
        <dbReference type="ChEBI" id="CHEBI:136572"/>
        <dbReference type="ChEBI" id="CHEBI:456216"/>
        <dbReference type="EC" id="6.3.2.17"/>
    </reaction>
</comment>
<proteinExistence type="inferred from homology"/>
<keyword evidence="17" id="KW-0472">Membrane</keyword>
<evidence type="ECO:0000259" key="18">
    <source>
        <dbReference type="Pfam" id="PF02875"/>
    </source>
</evidence>
<dbReference type="AlphaFoldDB" id="A0A4D6YNB8"/>
<evidence type="ECO:0000313" key="21">
    <source>
        <dbReference type="Proteomes" id="UP000298636"/>
    </source>
</evidence>
<evidence type="ECO:0000256" key="7">
    <source>
        <dbReference type="ARBA" id="ARBA00022723"/>
    </source>
</evidence>
<dbReference type="SUPFAM" id="SSF53623">
    <property type="entry name" value="MurD-like peptide ligases, catalytic domain"/>
    <property type="match status" value="1"/>
</dbReference>
<accession>A0A4D6YNB8</accession>
<dbReference type="PANTHER" id="PTHR11136:SF0">
    <property type="entry name" value="DIHYDROFOLATE SYNTHETASE-RELATED"/>
    <property type="match status" value="1"/>
</dbReference>
<dbReference type="PROSITE" id="PS01012">
    <property type="entry name" value="FOLYLPOLYGLU_SYNT_2"/>
    <property type="match status" value="1"/>
</dbReference>
<evidence type="ECO:0000313" key="20">
    <source>
        <dbReference type="EMBL" id="QCI26535.1"/>
    </source>
</evidence>
<comment type="catalytic activity">
    <reaction evidence="15">
        <text>7,8-dihydropteroate + L-glutamate + ATP = 7,8-dihydrofolate + ADP + phosphate + H(+)</text>
        <dbReference type="Rhea" id="RHEA:23584"/>
        <dbReference type="ChEBI" id="CHEBI:15378"/>
        <dbReference type="ChEBI" id="CHEBI:17839"/>
        <dbReference type="ChEBI" id="CHEBI:29985"/>
        <dbReference type="ChEBI" id="CHEBI:30616"/>
        <dbReference type="ChEBI" id="CHEBI:43474"/>
        <dbReference type="ChEBI" id="CHEBI:57451"/>
        <dbReference type="ChEBI" id="CHEBI:456216"/>
        <dbReference type="EC" id="6.3.2.12"/>
    </reaction>
</comment>
<comment type="function">
    <text evidence="1 16">Functions in two distinct reactions of the de novo folate biosynthetic pathway. Catalyzes the addition of a glutamate residue to dihydropteroate (7,8-dihydropteroate or H2Pte) to form dihydrofolate (7,8-dihydrofolate monoglutamate or H2Pte-Glu). Also catalyzes successive additions of L-glutamate to tetrahydrofolate or 10-formyltetrahydrofolate or 5,10-methylenetetrahydrofolate, leading to folylpolyglutamate derivatives.</text>
</comment>
<keyword evidence="17" id="KW-0812">Transmembrane</keyword>
<sequence>MYNANTSLCSWLSYIERIYPICTHFSLSRIMIVAKKLGLLKSSSFIFTVSGTNGKSSTCYMLERILLNAGYKVGLYTSPHLINYYERIRINGKYIIDDIIHTTIFYSIELARKDILLTYFEFITLSALLIFKQQYLDIIILEVGIGGRLDATNILDPNIAIITNIELDHMHLLGYTRNSIASEKSGIFRKGIDIIIGTKNIPNIIYKISSRLHVRLNRLLYEWNWVKIRDYWNFYDKFGGLYQLPIPKLSLSSVATAVSALRVSQYVICHKLFQQSINQVFLPGRFHIIVNNPQIIVDVAHNPHASNYLYYQLKQLILFKKEKNFQIYSIIGMVSDKDIMNTILPLLNIVNLWFYVPLKTYRSININYLKSCLPNESILCNDVAHAFHKIFKIVQSIDIILVFGSFFLVSEVILFIKNKYNIQNIIPKN</sequence>
<dbReference type="InterPro" id="IPR004101">
    <property type="entry name" value="Mur_ligase_C"/>
</dbReference>
<evidence type="ECO:0000256" key="9">
    <source>
        <dbReference type="ARBA" id="ARBA00022840"/>
    </source>
</evidence>
<dbReference type="Gene3D" id="3.90.190.20">
    <property type="entry name" value="Mur ligase, C-terminal domain"/>
    <property type="match status" value="1"/>
</dbReference>
<keyword evidence="7" id="KW-0479">Metal-binding</keyword>
<evidence type="ECO:0000256" key="15">
    <source>
        <dbReference type="ARBA" id="ARBA00049161"/>
    </source>
</evidence>
<keyword evidence="11" id="KW-0289">Folate biosynthesis</keyword>
<dbReference type="Proteomes" id="UP000298636">
    <property type="component" value="Chromosome"/>
</dbReference>
<evidence type="ECO:0000256" key="10">
    <source>
        <dbReference type="ARBA" id="ARBA00022842"/>
    </source>
</evidence>
<comment type="catalytic activity">
    <reaction evidence="12">
        <text>(6S)-5,6,7,8-tetrahydrofolyl-(gamma-L-Glu)(n) + L-glutamate + ATP = (6S)-5,6,7,8-tetrahydrofolyl-(gamma-L-Glu)(n+1) + ADP + phosphate + H(+)</text>
        <dbReference type="Rhea" id="RHEA:10580"/>
        <dbReference type="Rhea" id="RHEA-COMP:14738"/>
        <dbReference type="Rhea" id="RHEA-COMP:14740"/>
        <dbReference type="ChEBI" id="CHEBI:15378"/>
        <dbReference type="ChEBI" id="CHEBI:29985"/>
        <dbReference type="ChEBI" id="CHEBI:30616"/>
        <dbReference type="ChEBI" id="CHEBI:43474"/>
        <dbReference type="ChEBI" id="CHEBI:141005"/>
        <dbReference type="ChEBI" id="CHEBI:456216"/>
        <dbReference type="EC" id="6.3.2.17"/>
    </reaction>
</comment>
<evidence type="ECO:0000256" key="14">
    <source>
        <dbReference type="ARBA" id="ARBA00049035"/>
    </source>
</evidence>
<dbReference type="OrthoDB" id="9809356at2"/>
<dbReference type="PANTHER" id="PTHR11136">
    <property type="entry name" value="FOLYLPOLYGLUTAMATE SYNTHASE-RELATED"/>
    <property type="match status" value="1"/>
</dbReference>